<keyword evidence="7" id="KW-0067">ATP-binding</keyword>
<evidence type="ECO:0000256" key="4">
    <source>
        <dbReference type="ARBA" id="ARBA00022695"/>
    </source>
</evidence>
<dbReference type="InterPro" id="IPR046906">
    <property type="entry name" value="Mab-21_HhH/H2TH-like"/>
</dbReference>
<dbReference type="GO" id="GO:0046872">
    <property type="term" value="F:metal ion binding"/>
    <property type="evidence" value="ECO:0007669"/>
    <property type="project" value="UniProtKB-KW"/>
</dbReference>
<keyword evidence="3" id="KW-0808">Transferase</keyword>
<evidence type="ECO:0000256" key="8">
    <source>
        <dbReference type="ARBA" id="ARBA00022842"/>
    </source>
</evidence>
<organism evidence="11 12">
    <name type="scientific">Mizuhopecten yessoensis</name>
    <name type="common">Japanese scallop</name>
    <name type="synonym">Patinopecten yessoensis</name>
    <dbReference type="NCBI Taxonomy" id="6573"/>
    <lineage>
        <taxon>Eukaryota</taxon>
        <taxon>Metazoa</taxon>
        <taxon>Spiralia</taxon>
        <taxon>Lophotrochozoa</taxon>
        <taxon>Mollusca</taxon>
        <taxon>Bivalvia</taxon>
        <taxon>Autobranchia</taxon>
        <taxon>Pteriomorphia</taxon>
        <taxon>Pectinida</taxon>
        <taxon>Pectinoidea</taxon>
        <taxon>Pectinidae</taxon>
        <taxon>Mizuhopecten</taxon>
    </lineage>
</organism>
<accession>A0A210PYD5</accession>
<dbReference type="Pfam" id="PF03281">
    <property type="entry name" value="Mab-21"/>
    <property type="match status" value="1"/>
</dbReference>
<dbReference type="EMBL" id="NEDP02005386">
    <property type="protein sequence ID" value="OWF41496.1"/>
    <property type="molecule type" value="Genomic_DNA"/>
</dbReference>
<evidence type="ECO:0000256" key="5">
    <source>
        <dbReference type="ARBA" id="ARBA00022723"/>
    </source>
</evidence>
<dbReference type="GO" id="GO:0016779">
    <property type="term" value="F:nucleotidyltransferase activity"/>
    <property type="evidence" value="ECO:0007669"/>
    <property type="project" value="UniProtKB-KW"/>
</dbReference>
<dbReference type="PANTHER" id="PTHR10656">
    <property type="entry name" value="CELL FATE DETERMINING PROTEIN MAB21-RELATED"/>
    <property type="match status" value="1"/>
</dbReference>
<evidence type="ECO:0000256" key="1">
    <source>
        <dbReference type="ARBA" id="ARBA00001946"/>
    </source>
</evidence>
<feature type="domain" description="Mab-21-like nucleotidyltransferase" evidence="9">
    <location>
        <begin position="103"/>
        <end position="251"/>
    </location>
</feature>
<name>A0A210PYD5_MIZYE</name>
<evidence type="ECO:0000256" key="2">
    <source>
        <dbReference type="ARBA" id="ARBA00008307"/>
    </source>
</evidence>
<evidence type="ECO:0000256" key="7">
    <source>
        <dbReference type="ARBA" id="ARBA00022840"/>
    </source>
</evidence>
<evidence type="ECO:0000313" key="12">
    <source>
        <dbReference type="Proteomes" id="UP000242188"/>
    </source>
</evidence>
<dbReference type="Pfam" id="PF20266">
    <property type="entry name" value="Mab-21_C"/>
    <property type="match status" value="1"/>
</dbReference>
<dbReference type="OrthoDB" id="6110925at2759"/>
<comment type="similarity">
    <text evidence="2">Belongs to the mab-21 family.</text>
</comment>
<dbReference type="InterPro" id="IPR024810">
    <property type="entry name" value="MAB21L/cGLR"/>
</dbReference>
<dbReference type="PANTHER" id="PTHR10656:SF42">
    <property type="entry name" value="CYCLIC GMP-AMP SYNTHASE-LIKE PROTEIN-RELATED"/>
    <property type="match status" value="1"/>
</dbReference>
<keyword evidence="8" id="KW-0460">Magnesium</keyword>
<proteinExistence type="inferred from homology"/>
<sequence>MADQGEQYEKSWILYHILDRFIGSPEILATRRSIELLWEYIRKSTHKGMLQVQTGSFYEGIEMTGSDIDNMLVDTTVEVTYPFHDSGILLESKDKTVFIMRDAPHSRPGYVTLELVNLLPRCNSLTMQSIVRNGDRFFISSEICRKNIADRVANCEKSTVVEHGPAATYTLKHNTVSIGSDLVYSFPCSQWPLEAYEWVSRPRLHGWPDKASRDQIVQGGCHLVPVGDRTSADTFLQWRISFTAAEKKLVHSLTHTQFLVYGLHKYFLKQISDRLKQIFGDEDILSSYIIKTVIFYVVESTPDSLWQEKNTFFCFILCLKVLIAWVNAGYCPNYFISNNNMFLGKVHGENQQKLLHILVELYNMKWECLSVGTAIQPSIGKRINSVRDGAWQLVLSRPTESERNCDIKLYHGVFIGVLEYDSLPAQLSLLSKSKSDIDEFIAYITAVRALSYTGMGIFEKHIPAKGNKEKYKYLRKSKNLMQPLSTVCTSPGLLTLATYYYQTGNYKKTLEICEHMMSSFQLYILGRLQLDDNDADQYESLYCGRGYTLLHKCKDVCVASVFFPFDCVQFCPYQLHPEFTKGTRNDQLLTPPLPYAVFLTFLCHHELGDTRRRDAALTHLQAVKYDKKQGVGENWIVHNFLGICHEMVGDTRQALREYRDSMRSKTYFQFLNGAKERIERLQHSQ</sequence>
<evidence type="ECO:0000259" key="9">
    <source>
        <dbReference type="Pfam" id="PF03281"/>
    </source>
</evidence>
<feature type="domain" description="Mab-21-like HhH/H2TH-like" evidence="10">
    <location>
        <begin position="268"/>
        <end position="354"/>
    </location>
</feature>
<evidence type="ECO:0000259" key="10">
    <source>
        <dbReference type="Pfam" id="PF20266"/>
    </source>
</evidence>
<comment type="caution">
    <text evidence="11">The sequence shown here is derived from an EMBL/GenBank/DDBJ whole genome shotgun (WGS) entry which is preliminary data.</text>
</comment>
<protein>
    <submittedName>
        <fullName evidence="11">Cyclic GMP-AMP synthase</fullName>
    </submittedName>
</protein>
<gene>
    <name evidence="11" type="ORF">KP79_PYT17385</name>
</gene>
<keyword evidence="4" id="KW-0548">Nucleotidyltransferase</keyword>
<keyword evidence="12" id="KW-1185">Reference proteome</keyword>
<dbReference type="SMART" id="SM01265">
    <property type="entry name" value="Mab-21"/>
    <property type="match status" value="1"/>
</dbReference>
<keyword evidence="6" id="KW-0547">Nucleotide-binding</keyword>
<evidence type="ECO:0000313" key="11">
    <source>
        <dbReference type="EMBL" id="OWF41496.1"/>
    </source>
</evidence>
<dbReference type="Proteomes" id="UP000242188">
    <property type="component" value="Unassembled WGS sequence"/>
</dbReference>
<comment type="cofactor">
    <cofactor evidence="1">
        <name>Mg(2+)</name>
        <dbReference type="ChEBI" id="CHEBI:18420"/>
    </cofactor>
</comment>
<keyword evidence="5" id="KW-0479">Metal-binding</keyword>
<reference evidence="11 12" key="1">
    <citation type="journal article" date="2017" name="Nat. Ecol. Evol.">
        <title>Scallop genome provides insights into evolution of bilaterian karyotype and development.</title>
        <authorList>
            <person name="Wang S."/>
            <person name="Zhang J."/>
            <person name="Jiao W."/>
            <person name="Li J."/>
            <person name="Xun X."/>
            <person name="Sun Y."/>
            <person name="Guo X."/>
            <person name="Huan P."/>
            <person name="Dong B."/>
            <person name="Zhang L."/>
            <person name="Hu X."/>
            <person name="Sun X."/>
            <person name="Wang J."/>
            <person name="Zhao C."/>
            <person name="Wang Y."/>
            <person name="Wang D."/>
            <person name="Huang X."/>
            <person name="Wang R."/>
            <person name="Lv J."/>
            <person name="Li Y."/>
            <person name="Zhang Z."/>
            <person name="Liu B."/>
            <person name="Lu W."/>
            <person name="Hui Y."/>
            <person name="Liang J."/>
            <person name="Zhou Z."/>
            <person name="Hou R."/>
            <person name="Li X."/>
            <person name="Liu Y."/>
            <person name="Li H."/>
            <person name="Ning X."/>
            <person name="Lin Y."/>
            <person name="Zhao L."/>
            <person name="Xing Q."/>
            <person name="Dou J."/>
            <person name="Li Y."/>
            <person name="Mao J."/>
            <person name="Guo H."/>
            <person name="Dou H."/>
            <person name="Li T."/>
            <person name="Mu C."/>
            <person name="Jiang W."/>
            <person name="Fu Q."/>
            <person name="Fu X."/>
            <person name="Miao Y."/>
            <person name="Liu J."/>
            <person name="Yu Q."/>
            <person name="Li R."/>
            <person name="Liao H."/>
            <person name="Li X."/>
            <person name="Kong Y."/>
            <person name="Jiang Z."/>
            <person name="Chourrout D."/>
            <person name="Li R."/>
            <person name="Bao Z."/>
        </authorList>
    </citation>
    <scope>NUCLEOTIDE SEQUENCE [LARGE SCALE GENOMIC DNA]</scope>
    <source>
        <strain evidence="11 12">PY_sf001</strain>
    </source>
</reference>
<dbReference type="GO" id="GO:0005524">
    <property type="term" value="F:ATP binding"/>
    <property type="evidence" value="ECO:0007669"/>
    <property type="project" value="UniProtKB-KW"/>
</dbReference>
<dbReference type="Gene3D" id="1.10.1410.40">
    <property type="match status" value="1"/>
</dbReference>
<dbReference type="InterPro" id="IPR046903">
    <property type="entry name" value="Mab-21-like_nuc_Trfase"/>
</dbReference>
<evidence type="ECO:0000256" key="3">
    <source>
        <dbReference type="ARBA" id="ARBA00022679"/>
    </source>
</evidence>
<evidence type="ECO:0000256" key="6">
    <source>
        <dbReference type="ARBA" id="ARBA00022741"/>
    </source>
</evidence>
<dbReference type="AlphaFoldDB" id="A0A210PYD5"/>